<dbReference type="WBParaSite" id="HPLM_0001269401-mRNA-1">
    <property type="protein sequence ID" value="HPLM_0001269401-mRNA-1"/>
    <property type="gene ID" value="HPLM_0001269401"/>
</dbReference>
<evidence type="ECO:0000313" key="4">
    <source>
        <dbReference type="WBParaSite" id="HPLM_0001269401-mRNA-1"/>
    </source>
</evidence>
<dbReference type="PANTHER" id="PTHR23020:SF15">
    <property type="entry name" value="CHK KINASE-LIKE DOMAIN-CONTAINING PROTEIN"/>
    <property type="match status" value="1"/>
</dbReference>
<dbReference type="OMA" id="LPFIEMT"/>
<gene>
    <name evidence="2" type="ORF">HPLM_LOCUS12686</name>
</gene>
<accession>A0A158QPH7</accession>
<evidence type="ECO:0000259" key="1">
    <source>
        <dbReference type="SMART" id="SM00587"/>
    </source>
</evidence>
<dbReference type="InterPro" id="IPR012877">
    <property type="entry name" value="Dhs-27"/>
</dbReference>
<dbReference type="Proteomes" id="UP000268014">
    <property type="component" value="Unassembled WGS sequence"/>
</dbReference>
<protein>
    <submittedName>
        <fullName evidence="4">CHK domain-containing protein</fullName>
    </submittedName>
</protein>
<proteinExistence type="predicted"/>
<dbReference type="AlphaFoldDB" id="A0A158QPH7"/>
<dbReference type="Pfam" id="PF07914">
    <property type="entry name" value="DUF1679"/>
    <property type="match status" value="2"/>
</dbReference>
<reference evidence="2 3" key="2">
    <citation type="submission" date="2018-11" db="EMBL/GenBank/DDBJ databases">
        <authorList>
            <consortium name="Pathogen Informatics"/>
        </authorList>
    </citation>
    <scope>NUCLEOTIDE SEQUENCE [LARGE SCALE GENOMIC DNA]</scope>
    <source>
        <strain evidence="2 3">MHpl1</strain>
    </source>
</reference>
<feature type="domain" description="CHK kinase-like" evidence="1">
    <location>
        <begin position="317"/>
        <end position="503"/>
    </location>
</feature>
<dbReference type="Gene3D" id="3.90.1200.10">
    <property type="match status" value="1"/>
</dbReference>
<sequence length="583" mass="67688">MTSLNLYTPGRGLFSTHVTWEDLEHDLQRGLNTTSSFGTEKSVKDIGEGNGFMSKILLIEPDWQPKDDKLPAKFLVKILRYKAVIEAYSLNVPMEEREEFSKKPFDNVYYRMFKQEVQEHIVQLFASVEDGKLVDSVKRLKELIPDIVDLEWAENLADELDLMSLNLYTPADGLYRTHVTWEDIEEDMQREFDTVASFGPNKIAKDIGENNGFMSKMLLIEPDWQHKDKKLPEKFLVKILTQLAMQKISAEMCEKHEIENTFTDPKLMADLEVMQKMCHNAEVKTYNHLMKLPKEKMRIPKIYYMKMFTEWNPVKGYIIMEYLENLKSVPVYENVTPEEVKQVLRHKAVMEASSLEVSSDVRNEYISPFKTIFGAIFKKEVLDQILTMFTFFGDGNLEEKGDRLSSIISDMVDLEWVDNMTKQFGMESVLCHGDLWSNNLLWRQKGDHLEMAAVIDYQTVHYGCAATDLVRLLCSCLSGQDRRAYWEPLLGEFYGYLKEEVGGRKMPYTLEQLKEAYRQYMPIGGFMIVPGIGALFEILSKTSDEETKKKGMVAAIEKTEALLDDIFFFHQRNMELRKQEKAQ</sequence>
<dbReference type="EMBL" id="UZAF01017940">
    <property type="protein sequence ID" value="VDO46375.1"/>
    <property type="molecule type" value="Genomic_DNA"/>
</dbReference>
<dbReference type="SMART" id="SM00587">
    <property type="entry name" value="CHK"/>
    <property type="match status" value="1"/>
</dbReference>
<dbReference type="OrthoDB" id="5915577at2759"/>
<dbReference type="SUPFAM" id="SSF56112">
    <property type="entry name" value="Protein kinase-like (PK-like)"/>
    <property type="match status" value="1"/>
</dbReference>
<evidence type="ECO:0000313" key="3">
    <source>
        <dbReference type="Proteomes" id="UP000268014"/>
    </source>
</evidence>
<name>A0A158QPH7_HAEPC</name>
<organism evidence="4">
    <name type="scientific">Haemonchus placei</name>
    <name type="common">Barber's pole worm</name>
    <dbReference type="NCBI Taxonomy" id="6290"/>
    <lineage>
        <taxon>Eukaryota</taxon>
        <taxon>Metazoa</taxon>
        <taxon>Ecdysozoa</taxon>
        <taxon>Nematoda</taxon>
        <taxon>Chromadorea</taxon>
        <taxon>Rhabditida</taxon>
        <taxon>Rhabditina</taxon>
        <taxon>Rhabditomorpha</taxon>
        <taxon>Strongyloidea</taxon>
        <taxon>Trichostrongylidae</taxon>
        <taxon>Haemonchus</taxon>
    </lineage>
</organism>
<reference evidence="4" key="1">
    <citation type="submission" date="2016-04" db="UniProtKB">
        <authorList>
            <consortium name="WormBaseParasite"/>
        </authorList>
    </citation>
    <scope>IDENTIFICATION</scope>
</reference>
<dbReference type="PANTHER" id="PTHR23020">
    <property type="entry name" value="UNCHARACTERIZED NUCLEAR HORMONE RECEPTOR-RELATED"/>
    <property type="match status" value="1"/>
</dbReference>
<keyword evidence="3" id="KW-1185">Reference proteome</keyword>
<dbReference type="InterPro" id="IPR015897">
    <property type="entry name" value="CHK_kinase-like"/>
</dbReference>
<dbReference type="InterPro" id="IPR011009">
    <property type="entry name" value="Kinase-like_dom_sf"/>
</dbReference>
<dbReference type="InterPro" id="IPR052961">
    <property type="entry name" value="Oxido-Kinase-like_Enzymes"/>
</dbReference>
<evidence type="ECO:0000313" key="2">
    <source>
        <dbReference type="EMBL" id="VDO46375.1"/>
    </source>
</evidence>